<evidence type="ECO:0000313" key="1">
    <source>
        <dbReference type="EMBL" id="MFC4014577.1"/>
    </source>
</evidence>
<dbReference type="Gene3D" id="2.60.120.260">
    <property type="entry name" value="Galactose-binding domain-like"/>
    <property type="match status" value="1"/>
</dbReference>
<comment type="caution">
    <text evidence="1">The sequence shown here is derived from an EMBL/GenBank/DDBJ whole genome shotgun (WGS) entry which is preliminary data.</text>
</comment>
<accession>A0ABV8GQG9</accession>
<keyword evidence="2" id="KW-1185">Reference proteome</keyword>
<dbReference type="RefSeq" id="WP_379534412.1">
    <property type="nucleotide sequence ID" value="NZ_JBHSBI010000036.1"/>
</dbReference>
<sequence>MGELVEDFNDTAYVVSISGNWARSTVTPRQGAGCFKSATIGDNGTTDCTVIVPGGASSVRFWYRVSSEASYDWFRFLIAGAEKTEVAAAGTVPWTQSPEFAVTPGQTLTFRYTKDTSASSGEDSAYIDDLTFTIDEMPPRPVSNWAAAVTRASRF</sequence>
<name>A0ABV8GQG9_9ACTN</name>
<gene>
    <name evidence="1" type="ORF">ACFOY2_45655</name>
</gene>
<reference evidence="2" key="1">
    <citation type="journal article" date="2019" name="Int. J. Syst. Evol. Microbiol.">
        <title>The Global Catalogue of Microorganisms (GCM) 10K type strain sequencing project: providing services to taxonomists for standard genome sequencing and annotation.</title>
        <authorList>
            <consortium name="The Broad Institute Genomics Platform"/>
            <consortium name="The Broad Institute Genome Sequencing Center for Infectious Disease"/>
            <person name="Wu L."/>
            <person name="Ma J."/>
        </authorList>
    </citation>
    <scope>NUCLEOTIDE SEQUENCE [LARGE SCALE GENOMIC DNA]</scope>
    <source>
        <strain evidence="2">TBRC 1276</strain>
    </source>
</reference>
<dbReference type="Proteomes" id="UP001595851">
    <property type="component" value="Unassembled WGS sequence"/>
</dbReference>
<dbReference type="EMBL" id="JBHSBI010000036">
    <property type="protein sequence ID" value="MFC4014577.1"/>
    <property type="molecule type" value="Genomic_DNA"/>
</dbReference>
<proteinExistence type="predicted"/>
<organism evidence="1 2">
    <name type="scientific">Nonomuraea purpurea</name>
    <dbReference type="NCBI Taxonomy" id="1849276"/>
    <lineage>
        <taxon>Bacteria</taxon>
        <taxon>Bacillati</taxon>
        <taxon>Actinomycetota</taxon>
        <taxon>Actinomycetes</taxon>
        <taxon>Streptosporangiales</taxon>
        <taxon>Streptosporangiaceae</taxon>
        <taxon>Nonomuraea</taxon>
    </lineage>
</organism>
<protein>
    <submittedName>
        <fullName evidence="1">Uncharacterized protein</fullName>
    </submittedName>
</protein>
<evidence type="ECO:0000313" key="2">
    <source>
        <dbReference type="Proteomes" id="UP001595851"/>
    </source>
</evidence>